<dbReference type="PANTHER" id="PTHR23026:SF90">
    <property type="entry name" value="IODOTYROSINE DEIODINASE 1"/>
    <property type="match status" value="1"/>
</dbReference>
<dbReference type="KEGG" id="nah:F5544_13005"/>
<dbReference type="AlphaFoldDB" id="A0A6G9YBI2"/>
<dbReference type="Proteomes" id="UP000503540">
    <property type="component" value="Chromosome"/>
</dbReference>
<keyword evidence="6" id="KW-1185">Reference proteome</keyword>
<keyword evidence="1" id="KW-0285">Flavoprotein</keyword>
<dbReference type="SUPFAM" id="SSF55469">
    <property type="entry name" value="FMN-dependent nitroreductase-like"/>
    <property type="match status" value="1"/>
</dbReference>
<dbReference type="InterPro" id="IPR050627">
    <property type="entry name" value="Nitroreductase/BluB"/>
</dbReference>
<sequence>MLMRIPNYSKSHSIEFAMAGCGFCNAADSFGSAARFALRPYAGCMVNQTSTQPSRRHDHPFVPYAPPRLDQTEGILRGETFHEFLETRRSVRFFAPDPVPRRMIELAVAAANTAPSGAHHQPWKFVAVADPAVKHRIRVAAEEEERINYEGGRLPEAWRAALAPLETNSDKSYLDVVPWIVAVFAEKSTPQPDGSLRKNYYVNESVGIACGMFIAALHSMGLATLTHTPNPMGFLSEILGRPGSERPYILFPVGYPAPDCEVPDLSRKPLRAALEFYPE</sequence>
<reference evidence="5 6" key="1">
    <citation type="journal article" date="2019" name="ACS Chem. Biol.">
        <title>Identification and Mobilization of a Cryptic Antibiotic Biosynthesis Gene Locus from a Human-Pathogenic Nocardia Isolate.</title>
        <authorList>
            <person name="Herisse M."/>
            <person name="Ishida K."/>
            <person name="Porter J.L."/>
            <person name="Howden B."/>
            <person name="Hertweck C."/>
            <person name="Stinear T.P."/>
            <person name="Pidot S.J."/>
        </authorList>
    </citation>
    <scope>NUCLEOTIDE SEQUENCE [LARGE SCALE GENOMIC DNA]</scope>
    <source>
        <strain evidence="5 6">AUSMDU00012717</strain>
    </source>
</reference>
<proteinExistence type="predicted"/>
<dbReference type="InterPro" id="IPR029479">
    <property type="entry name" value="Nitroreductase"/>
</dbReference>
<dbReference type="EMBL" id="CP046172">
    <property type="protein sequence ID" value="QIS10490.1"/>
    <property type="molecule type" value="Genomic_DNA"/>
</dbReference>
<evidence type="ECO:0000313" key="6">
    <source>
        <dbReference type="Proteomes" id="UP000503540"/>
    </source>
</evidence>
<evidence type="ECO:0000256" key="1">
    <source>
        <dbReference type="ARBA" id="ARBA00022630"/>
    </source>
</evidence>
<keyword evidence="2" id="KW-0288">FMN</keyword>
<evidence type="ECO:0000259" key="4">
    <source>
        <dbReference type="Pfam" id="PF00881"/>
    </source>
</evidence>
<dbReference type="PANTHER" id="PTHR23026">
    <property type="entry name" value="NADPH NITROREDUCTASE"/>
    <property type="match status" value="1"/>
</dbReference>
<dbReference type="GO" id="GO:0016491">
    <property type="term" value="F:oxidoreductase activity"/>
    <property type="evidence" value="ECO:0007669"/>
    <property type="project" value="UniProtKB-KW"/>
</dbReference>
<evidence type="ECO:0000313" key="5">
    <source>
        <dbReference type="EMBL" id="QIS10490.1"/>
    </source>
</evidence>
<accession>A0A6G9YBI2</accession>
<dbReference type="Pfam" id="PF00881">
    <property type="entry name" value="Nitroreductase"/>
    <property type="match status" value="1"/>
</dbReference>
<organism evidence="5 6">
    <name type="scientific">Nocardia arthritidis</name>
    <dbReference type="NCBI Taxonomy" id="228602"/>
    <lineage>
        <taxon>Bacteria</taxon>
        <taxon>Bacillati</taxon>
        <taxon>Actinomycetota</taxon>
        <taxon>Actinomycetes</taxon>
        <taxon>Mycobacteriales</taxon>
        <taxon>Nocardiaceae</taxon>
        <taxon>Nocardia</taxon>
    </lineage>
</organism>
<keyword evidence="3" id="KW-0560">Oxidoreductase</keyword>
<evidence type="ECO:0000256" key="3">
    <source>
        <dbReference type="ARBA" id="ARBA00023002"/>
    </source>
</evidence>
<feature type="domain" description="Nitroreductase" evidence="4">
    <location>
        <begin position="86"/>
        <end position="255"/>
    </location>
</feature>
<evidence type="ECO:0000256" key="2">
    <source>
        <dbReference type="ARBA" id="ARBA00022643"/>
    </source>
</evidence>
<dbReference type="CDD" id="cd02144">
    <property type="entry name" value="iodotyrosine_dehalogenase"/>
    <property type="match status" value="1"/>
</dbReference>
<protein>
    <submittedName>
        <fullName evidence="5">Nitroreductase family protein</fullName>
    </submittedName>
</protein>
<dbReference type="Gene3D" id="3.40.109.10">
    <property type="entry name" value="NADH Oxidase"/>
    <property type="match status" value="1"/>
</dbReference>
<dbReference type="InterPro" id="IPR000415">
    <property type="entry name" value="Nitroreductase-like"/>
</dbReference>
<gene>
    <name evidence="5" type="ORF">F5544_13005</name>
</gene>
<name>A0A6G9YBI2_9NOCA</name>